<protein>
    <submittedName>
        <fullName evidence="2">Uncharacterized protein</fullName>
    </submittedName>
</protein>
<sequence>MITLILGTFGGWVLFALVAYLLDPQARGRRIGGAR</sequence>
<proteinExistence type="predicted"/>
<evidence type="ECO:0000313" key="3">
    <source>
        <dbReference type="Proteomes" id="UP000067448"/>
    </source>
</evidence>
<name>A0A117ED42_STRSC</name>
<dbReference type="AlphaFoldDB" id="A0A117ED42"/>
<dbReference type="Proteomes" id="UP000067448">
    <property type="component" value="Unassembled WGS sequence"/>
</dbReference>
<feature type="transmembrane region" description="Helical" evidence="1">
    <location>
        <begin position="6"/>
        <end position="22"/>
    </location>
</feature>
<reference evidence="3" key="1">
    <citation type="submission" date="2015-11" db="EMBL/GenBank/DDBJ databases">
        <authorList>
            <consortium name="Cross-ministerial Strategic Innovation Promotion Program (SIP) consortium"/>
            <person name="Tomihama T."/>
            <person name="Ikenaga M."/>
            <person name="Sakai M."/>
            <person name="Okubo T."/>
            <person name="Ikeda S."/>
        </authorList>
    </citation>
    <scope>NUCLEOTIDE SEQUENCE [LARGE SCALE GENOMIC DNA]</scope>
    <source>
        <strain evidence="3">S58</strain>
    </source>
</reference>
<accession>A0A117ED42</accession>
<organism evidence="2 3">
    <name type="scientific">Streptomyces scabiei</name>
    <dbReference type="NCBI Taxonomy" id="1930"/>
    <lineage>
        <taxon>Bacteria</taxon>
        <taxon>Bacillati</taxon>
        <taxon>Actinomycetota</taxon>
        <taxon>Actinomycetes</taxon>
        <taxon>Kitasatosporales</taxon>
        <taxon>Streptomycetaceae</taxon>
        <taxon>Streptomyces</taxon>
    </lineage>
</organism>
<dbReference type="EMBL" id="BCMM01000008">
    <property type="protein sequence ID" value="GAQ61928.1"/>
    <property type="molecule type" value="Genomic_DNA"/>
</dbReference>
<evidence type="ECO:0000313" key="2">
    <source>
        <dbReference type="EMBL" id="GAQ61928.1"/>
    </source>
</evidence>
<gene>
    <name evidence="2" type="ORF">SsS58_02282</name>
</gene>
<keyword evidence="1" id="KW-0472">Membrane</keyword>
<keyword evidence="1" id="KW-0812">Transmembrane</keyword>
<keyword evidence="1" id="KW-1133">Transmembrane helix</keyword>
<reference evidence="3" key="3">
    <citation type="submission" date="2016-02" db="EMBL/GenBank/DDBJ databases">
        <title>Draft genome of pathogenic Streptomyces sp. in Japan.</title>
        <authorList>
            <person name="Tomihama T."/>
            <person name="Ikenaga M."/>
            <person name="Sakai M."/>
            <person name="Okubo T."/>
            <person name="Ikeda S."/>
        </authorList>
    </citation>
    <scope>NUCLEOTIDE SEQUENCE [LARGE SCALE GENOMIC DNA]</scope>
    <source>
        <strain evidence="3">S58</strain>
    </source>
</reference>
<comment type="caution">
    <text evidence="2">The sequence shown here is derived from an EMBL/GenBank/DDBJ whole genome shotgun (WGS) entry which is preliminary data.</text>
</comment>
<reference evidence="2 3" key="2">
    <citation type="journal article" date="2016" name="Genome Announc.">
        <title>Draft Genome Sequences of Streptomyces scabiei S58, Streptomyces turgidiscabies T45, and Streptomyces acidiscabies a10, the Pathogens of Potato Common Scab, Isolated in Japan.</title>
        <authorList>
            <person name="Tomihama T."/>
            <person name="Nishi Y."/>
            <person name="Sakai M."/>
            <person name="Ikenaga M."/>
            <person name="Okubo T."/>
            <person name="Ikeda S."/>
        </authorList>
    </citation>
    <scope>NUCLEOTIDE SEQUENCE [LARGE SCALE GENOMIC DNA]</scope>
    <source>
        <strain evidence="2 3">S58</strain>
    </source>
</reference>
<evidence type="ECO:0000256" key="1">
    <source>
        <dbReference type="SAM" id="Phobius"/>
    </source>
</evidence>